<reference evidence="2 3" key="1">
    <citation type="submission" date="2024-01" db="EMBL/GenBank/DDBJ databases">
        <title>The genomes of 5 underutilized Papilionoideae crops provide insights into root nodulation and disease resistanc.</title>
        <authorList>
            <person name="Jiang F."/>
        </authorList>
    </citation>
    <scope>NUCLEOTIDE SEQUENCE [LARGE SCALE GENOMIC DNA]</scope>
    <source>
        <strain evidence="2">JINMINGXINNONG_FW02</strain>
        <tissue evidence="2">Leaves</tissue>
    </source>
</reference>
<dbReference type="Proteomes" id="UP001374584">
    <property type="component" value="Unassembled WGS sequence"/>
</dbReference>
<evidence type="ECO:0000313" key="3">
    <source>
        <dbReference type="Proteomes" id="UP001374584"/>
    </source>
</evidence>
<keyword evidence="3" id="KW-1185">Reference proteome</keyword>
<feature type="compositionally biased region" description="Acidic residues" evidence="1">
    <location>
        <begin position="310"/>
        <end position="352"/>
    </location>
</feature>
<evidence type="ECO:0000256" key="1">
    <source>
        <dbReference type="SAM" id="MobiDB-lite"/>
    </source>
</evidence>
<sequence length="352" mass="39762">MNPGTGRNPGSGMNPGTEMNLSTEMNPDMEMKPIKVIMGKGVKPYLGKKSAEINPDQLAFYHWYYSGDEKIVGYIESALRSSRTNEVYFFLQTKYMRLYYTSGQQIQLDDKILTDLRSITDGFPSLVGTKFEAYGVKCSFDTEGNKAYIFYNNVCAYFDYVNDKILSYTTIDDMFPVLKNTVFEDGIDSAFRLSRGKEVYLFKNNKYACIAYDSKQLIDTIGNITIGFPVLKGTIFEDGIHACFASHKGNQVYLFKGENYVLMNFIPGTRDHTFMHGVKPIVDGWSSFRGILPIDTSYDIGPSDWSYEIDSSDDDSSDDDFSDDDSSDDDSSDDDFSDDDFSEDDPSDEQDA</sequence>
<name>A0AAN9MHI0_PHACN</name>
<gene>
    <name evidence="2" type="ORF">VNO80_14220</name>
</gene>
<dbReference type="SUPFAM" id="SSF50923">
    <property type="entry name" value="Hemopexin-like domain"/>
    <property type="match status" value="1"/>
</dbReference>
<organism evidence="2 3">
    <name type="scientific">Phaseolus coccineus</name>
    <name type="common">Scarlet runner bean</name>
    <name type="synonym">Phaseolus multiflorus</name>
    <dbReference type="NCBI Taxonomy" id="3886"/>
    <lineage>
        <taxon>Eukaryota</taxon>
        <taxon>Viridiplantae</taxon>
        <taxon>Streptophyta</taxon>
        <taxon>Embryophyta</taxon>
        <taxon>Tracheophyta</taxon>
        <taxon>Spermatophyta</taxon>
        <taxon>Magnoliopsida</taxon>
        <taxon>eudicotyledons</taxon>
        <taxon>Gunneridae</taxon>
        <taxon>Pentapetalae</taxon>
        <taxon>rosids</taxon>
        <taxon>fabids</taxon>
        <taxon>Fabales</taxon>
        <taxon>Fabaceae</taxon>
        <taxon>Papilionoideae</taxon>
        <taxon>50 kb inversion clade</taxon>
        <taxon>NPAAA clade</taxon>
        <taxon>indigoferoid/millettioid clade</taxon>
        <taxon>Phaseoleae</taxon>
        <taxon>Phaseolus</taxon>
    </lineage>
</organism>
<comment type="caution">
    <text evidence="2">The sequence shown here is derived from an EMBL/GenBank/DDBJ whole genome shotgun (WGS) entry which is preliminary data.</text>
</comment>
<accession>A0AAN9MHI0</accession>
<evidence type="ECO:0000313" key="2">
    <source>
        <dbReference type="EMBL" id="KAK7354975.1"/>
    </source>
</evidence>
<dbReference type="AlphaFoldDB" id="A0AAN9MHI0"/>
<dbReference type="InterPro" id="IPR018487">
    <property type="entry name" value="Hemopexin-like_repeat"/>
</dbReference>
<dbReference type="SMART" id="SM00120">
    <property type="entry name" value="HX"/>
    <property type="match status" value="3"/>
</dbReference>
<dbReference type="InterPro" id="IPR036375">
    <property type="entry name" value="Hemopexin-like_dom_sf"/>
</dbReference>
<feature type="region of interest" description="Disordered" evidence="1">
    <location>
        <begin position="305"/>
        <end position="352"/>
    </location>
</feature>
<protein>
    <submittedName>
        <fullName evidence="2">Uncharacterized protein</fullName>
    </submittedName>
</protein>
<dbReference type="Gene3D" id="2.110.10.10">
    <property type="entry name" value="Hemopexin-like domain"/>
    <property type="match status" value="1"/>
</dbReference>
<feature type="region of interest" description="Disordered" evidence="1">
    <location>
        <begin position="1"/>
        <end position="24"/>
    </location>
</feature>
<proteinExistence type="predicted"/>
<dbReference type="EMBL" id="JAYMYR010000006">
    <property type="protein sequence ID" value="KAK7354975.1"/>
    <property type="molecule type" value="Genomic_DNA"/>
</dbReference>